<protein>
    <submittedName>
        <fullName evidence="2">SMI1 / KNR4 family protein</fullName>
    </submittedName>
</protein>
<name>A0A5C5YWX8_9BACT</name>
<evidence type="ECO:0000313" key="3">
    <source>
        <dbReference type="Proteomes" id="UP000315010"/>
    </source>
</evidence>
<proteinExistence type="predicted"/>
<organism evidence="2 3">
    <name type="scientific">Novipirellula herctigrandis</name>
    <dbReference type="NCBI Taxonomy" id="2527986"/>
    <lineage>
        <taxon>Bacteria</taxon>
        <taxon>Pseudomonadati</taxon>
        <taxon>Planctomycetota</taxon>
        <taxon>Planctomycetia</taxon>
        <taxon>Pirellulales</taxon>
        <taxon>Pirellulaceae</taxon>
        <taxon>Novipirellula</taxon>
    </lineage>
</organism>
<comment type="caution">
    <text evidence="2">The sequence shown here is derived from an EMBL/GenBank/DDBJ whole genome shotgun (WGS) entry which is preliminary data.</text>
</comment>
<dbReference type="AlphaFoldDB" id="A0A5C5YWX8"/>
<sequence>MPFPVDSKWITETEAKLGVRFPASFVVAMGEMNGGAVDVGTDVFWLHPFMDKSDKKRIQRTCNSICRETASMREFEYFQNELVAIGHNGGGDALVLKPMDDDPTTLEHTVYWWDHETSELHLAANDFNELNKS</sequence>
<evidence type="ECO:0000313" key="2">
    <source>
        <dbReference type="EMBL" id="TWT79515.1"/>
    </source>
</evidence>
<dbReference type="RefSeq" id="WP_146394717.1">
    <property type="nucleotide sequence ID" value="NZ_SJPJ01000001.1"/>
</dbReference>
<feature type="domain" description="Knr4/Smi1-like" evidence="1">
    <location>
        <begin position="4"/>
        <end position="130"/>
    </location>
</feature>
<gene>
    <name evidence="2" type="ORF">CA13_09190</name>
</gene>
<reference evidence="2 3" key="1">
    <citation type="submission" date="2019-02" db="EMBL/GenBank/DDBJ databases">
        <title>Deep-cultivation of Planctomycetes and their phenomic and genomic characterization uncovers novel biology.</title>
        <authorList>
            <person name="Wiegand S."/>
            <person name="Jogler M."/>
            <person name="Boedeker C."/>
            <person name="Pinto D."/>
            <person name="Vollmers J."/>
            <person name="Rivas-Marin E."/>
            <person name="Kohn T."/>
            <person name="Peeters S.H."/>
            <person name="Heuer A."/>
            <person name="Rast P."/>
            <person name="Oberbeckmann S."/>
            <person name="Bunk B."/>
            <person name="Jeske O."/>
            <person name="Meyerdierks A."/>
            <person name="Storesund J.E."/>
            <person name="Kallscheuer N."/>
            <person name="Luecker S."/>
            <person name="Lage O.M."/>
            <person name="Pohl T."/>
            <person name="Merkel B.J."/>
            <person name="Hornburger P."/>
            <person name="Mueller R.-W."/>
            <person name="Bruemmer F."/>
            <person name="Labrenz M."/>
            <person name="Spormann A.M."/>
            <person name="Op Den Camp H."/>
            <person name="Overmann J."/>
            <person name="Amann R."/>
            <person name="Jetten M.S.M."/>
            <person name="Mascher T."/>
            <person name="Medema M.H."/>
            <person name="Devos D.P."/>
            <person name="Kaster A.-K."/>
            <person name="Ovreas L."/>
            <person name="Rohde M."/>
            <person name="Galperin M.Y."/>
            <person name="Jogler C."/>
        </authorList>
    </citation>
    <scope>NUCLEOTIDE SEQUENCE [LARGE SCALE GENOMIC DNA]</scope>
    <source>
        <strain evidence="2 3">CA13</strain>
    </source>
</reference>
<dbReference type="OrthoDB" id="1353528at2"/>
<dbReference type="Gene3D" id="3.40.1580.10">
    <property type="entry name" value="SMI1/KNR4-like"/>
    <property type="match status" value="1"/>
</dbReference>
<keyword evidence="3" id="KW-1185">Reference proteome</keyword>
<dbReference type="InterPro" id="IPR018958">
    <property type="entry name" value="Knr4/Smi1-like_dom"/>
</dbReference>
<dbReference type="EMBL" id="SJPJ01000001">
    <property type="protein sequence ID" value="TWT79515.1"/>
    <property type="molecule type" value="Genomic_DNA"/>
</dbReference>
<dbReference type="InterPro" id="IPR037883">
    <property type="entry name" value="Knr4/Smi1-like_sf"/>
</dbReference>
<accession>A0A5C5YWX8</accession>
<dbReference type="SUPFAM" id="SSF160631">
    <property type="entry name" value="SMI1/KNR4-like"/>
    <property type="match status" value="1"/>
</dbReference>
<dbReference type="Pfam" id="PF09346">
    <property type="entry name" value="SMI1_KNR4"/>
    <property type="match status" value="1"/>
</dbReference>
<dbReference type="Proteomes" id="UP000315010">
    <property type="component" value="Unassembled WGS sequence"/>
</dbReference>
<evidence type="ECO:0000259" key="1">
    <source>
        <dbReference type="Pfam" id="PF09346"/>
    </source>
</evidence>